<feature type="domain" description="OmpR/PhoB-type" evidence="6">
    <location>
        <begin position="9"/>
        <end position="116"/>
    </location>
</feature>
<dbReference type="InterPro" id="IPR036388">
    <property type="entry name" value="WH-like_DNA-bd_sf"/>
</dbReference>
<dbReference type="InterPro" id="IPR051677">
    <property type="entry name" value="AfsR-DnrI-RedD_regulator"/>
</dbReference>
<evidence type="ECO:0000256" key="4">
    <source>
        <dbReference type="ARBA" id="ARBA00023163"/>
    </source>
</evidence>
<keyword evidence="3 5" id="KW-0238">DNA-binding</keyword>
<dbReference type="PANTHER" id="PTHR35807">
    <property type="entry name" value="TRANSCRIPTIONAL REGULATOR REDD-RELATED"/>
    <property type="match status" value="1"/>
</dbReference>
<dbReference type="Pfam" id="PF00486">
    <property type="entry name" value="Trans_reg_C"/>
    <property type="match status" value="1"/>
</dbReference>
<evidence type="ECO:0000256" key="5">
    <source>
        <dbReference type="PROSITE-ProRule" id="PRU01091"/>
    </source>
</evidence>
<dbReference type="SMART" id="SM01043">
    <property type="entry name" value="BTAD"/>
    <property type="match status" value="1"/>
</dbReference>
<protein>
    <submittedName>
        <fullName evidence="7">BTAD domain-containing putative transcriptional regulator</fullName>
    </submittedName>
</protein>
<dbReference type="Gene3D" id="1.10.10.10">
    <property type="entry name" value="Winged helix-like DNA-binding domain superfamily/Winged helix DNA-binding domain"/>
    <property type="match status" value="1"/>
</dbReference>
<evidence type="ECO:0000256" key="3">
    <source>
        <dbReference type="ARBA" id="ARBA00023125"/>
    </source>
</evidence>
<dbReference type="EMBL" id="JBHSIY010000002">
    <property type="protein sequence ID" value="MFC4865341.1"/>
    <property type="molecule type" value="Genomic_DNA"/>
</dbReference>
<accession>A0ABV9SDV7</accession>
<dbReference type="SUPFAM" id="SSF48452">
    <property type="entry name" value="TPR-like"/>
    <property type="match status" value="1"/>
</dbReference>
<evidence type="ECO:0000256" key="2">
    <source>
        <dbReference type="ARBA" id="ARBA00023015"/>
    </source>
</evidence>
<dbReference type="SMART" id="SM00862">
    <property type="entry name" value="Trans_reg_C"/>
    <property type="match status" value="1"/>
</dbReference>
<comment type="similarity">
    <text evidence="1">Belongs to the AfsR/DnrI/RedD regulatory family.</text>
</comment>
<feature type="DNA-binding region" description="OmpR/PhoB-type" evidence="5">
    <location>
        <begin position="9"/>
        <end position="116"/>
    </location>
</feature>
<dbReference type="SUPFAM" id="SSF46894">
    <property type="entry name" value="C-terminal effector domain of the bipartite response regulators"/>
    <property type="match status" value="1"/>
</dbReference>
<gene>
    <name evidence="7" type="ORF">ACFPCZ_01735</name>
</gene>
<evidence type="ECO:0000313" key="7">
    <source>
        <dbReference type="EMBL" id="MFC4865341.1"/>
    </source>
</evidence>
<evidence type="ECO:0000259" key="6">
    <source>
        <dbReference type="PROSITE" id="PS51755"/>
    </source>
</evidence>
<dbReference type="InterPro" id="IPR011990">
    <property type="entry name" value="TPR-like_helical_dom_sf"/>
</dbReference>
<organism evidence="7 8">
    <name type="scientific">Streptomonospora arabica</name>
    <dbReference type="NCBI Taxonomy" id="412417"/>
    <lineage>
        <taxon>Bacteria</taxon>
        <taxon>Bacillati</taxon>
        <taxon>Actinomycetota</taxon>
        <taxon>Actinomycetes</taxon>
        <taxon>Streptosporangiales</taxon>
        <taxon>Nocardiopsidaceae</taxon>
        <taxon>Streptomonospora</taxon>
    </lineage>
</organism>
<evidence type="ECO:0000313" key="8">
    <source>
        <dbReference type="Proteomes" id="UP001595858"/>
    </source>
</evidence>
<name>A0ABV9SDV7_9ACTN</name>
<dbReference type="PANTHER" id="PTHR35807:SF1">
    <property type="entry name" value="TRANSCRIPTIONAL REGULATOR REDD"/>
    <property type="match status" value="1"/>
</dbReference>
<keyword evidence="2" id="KW-0805">Transcription regulation</keyword>
<dbReference type="InterPro" id="IPR001867">
    <property type="entry name" value="OmpR/PhoB-type_DNA-bd"/>
</dbReference>
<proteinExistence type="inferred from homology"/>
<reference evidence="8" key="1">
    <citation type="journal article" date="2019" name="Int. J. Syst. Evol. Microbiol.">
        <title>The Global Catalogue of Microorganisms (GCM) 10K type strain sequencing project: providing services to taxonomists for standard genome sequencing and annotation.</title>
        <authorList>
            <consortium name="The Broad Institute Genomics Platform"/>
            <consortium name="The Broad Institute Genome Sequencing Center for Infectious Disease"/>
            <person name="Wu L."/>
            <person name="Ma J."/>
        </authorList>
    </citation>
    <scope>NUCLEOTIDE SEQUENCE [LARGE SCALE GENOMIC DNA]</scope>
    <source>
        <strain evidence="8">CGMCC 4.7304</strain>
    </source>
</reference>
<dbReference type="Proteomes" id="UP001595858">
    <property type="component" value="Unassembled WGS sequence"/>
</dbReference>
<keyword evidence="8" id="KW-1185">Reference proteome</keyword>
<evidence type="ECO:0000256" key="1">
    <source>
        <dbReference type="ARBA" id="ARBA00005820"/>
    </source>
</evidence>
<comment type="caution">
    <text evidence="7">The sequence shown here is derived from an EMBL/GenBank/DDBJ whole genome shotgun (WGS) entry which is preliminary data.</text>
</comment>
<dbReference type="Gene3D" id="1.25.40.10">
    <property type="entry name" value="Tetratricopeptide repeat domain"/>
    <property type="match status" value="1"/>
</dbReference>
<dbReference type="CDD" id="cd15831">
    <property type="entry name" value="BTAD"/>
    <property type="match status" value="1"/>
</dbReference>
<dbReference type="Pfam" id="PF03704">
    <property type="entry name" value="BTAD"/>
    <property type="match status" value="1"/>
</dbReference>
<dbReference type="InterPro" id="IPR005158">
    <property type="entry name" value="BTAD"/>
</dbReference>
<dbReference type="PROSITE" id="PS51755">
    <property type="entry name" value="OMPR_PHOB"/>
    <property type="match status" value="1"/>
</dbReference>
<keyword evidence="4" id="KW-0804">Transcription</keyword>
<sequence>MKGRRLRTATTCSRQKGSTVRFGILGRLEVVNGDLEYTPGSPKLRQLLALLLCSPNKALSTDAIIDELWCDAPPRSVTTTLQTYVYQLRKAMSQHFPGHFSGESLVTCSPGYVLRVPEDRIDSISFERYNQEGREHFYAGHPVEARAKLNAALALWRGDAMADVQRGHRLQAHAVGLEEQRIECLQLRIAAEMRLGRQHECISELRSIVATYPLNEWFYAQLMCALTLVGRRGEALEAYQDLRRVLTEELGLDPSPELQRFQMEILNADAQTLIDRVPDSPGSLTMSEIVR</sequence>
<dbReference type="InterPro" id="IPR016032">
    <property type="entry name" value="Sig_transdc_resp-reg_C-effctor"/>
</dbReference>